<dbReference type="InterPro" id="IPR036291">
    <property type="entry name" value="NAD(P)-bd_dom_sf"/>
</dbReference>
<comment type="caution">
    <text evidence="12">The sequence shown here is derived from an EMBL/GenBank/DDBJ whole genome shotgun (WGS) entry which is preliminary data.</text>
</comment>
<dbReference type="GO" id="GO:0005886">
    <property type="term" value="C:plasma membrane"/>
    <property type="evidence" value="ECO:0007669"/>
    <property type="project" value="UniProtKB-SubCell"/>
</dbReference>
<feature type="transmembrane region" description="Helical" evidence="10">
    <location>
        <begin position="334"/>
        <end position="356"/>
    </location>
</feature>
<evidence type="ECO:0000313" key="12">
    <source>
        <dbReference type="EMBL" id="KZE75703.1"/>
    </source>
</evidence>
<evidence type="ECO:0000259" key="11">
    <source>
        <dbReference type="Pfam" id="PF14824"/>
    </source>
</evidence>
<dbReference type="GO" id="GO:0004325">
    <property type="term" value="F:ferrochelatase activity"/>
    <property type="evidence" value="ECO:0007669"/>
    <property type="project" value="InterPro"/>
</dbReference>
<feature type="transmembrane region" description="Helical" evidence="10">
    <location>
        <begin position="460"/>
        <end position="478"/>
    </location>
</feature>
<dbReference type="Proteomes" id="UP000076630">
    <property type="component" value="Unassembled WGS sequence"/>
</dbReference>
<dbReference type="UniPathway" id="UPA00262">
    <property type="reaction ID" value="UER00222"/>
</dbReference>
<evidence type="ECO:0000256" key="6">
    <source>
        <dbReference type="ARBA" id="ARBA00023027"/>
    </source>
</evidence>
<gene>
    <name evidence="12" type="ORF">AV926_16745</name>
</gene>
<evidence type="ECO:0000256" key="10">
    <source>
        <dbReference type="RuleBase" id="RU363041"/>
    </source>
</evidence>
<evidence type="ECO:0000256" key="7">
    <source>
        <dbReference type="ARBA" id="ARBA00023136"/>
    </source>
</evidence>
<comment type="pathway">
    <text evidence="2">Porphyrin-containing compound metabolism; siroheme biosynthesis; sirohydrochlorin from precorrin-2: step 1/1.</text>
</comment>
<dbReference type="Gene3D" id="3.40.50.720">
    <property type="entry name" value="NAD(P)-binding Rossmann-like Domain"/>
    <property type="match status" value="1"/>
</dbReference>
<dbReference type="GO" id="GO:0043115">
    <property type="term" value="F:precorrin-2 dehydrogenase activity"/>
    <property type="evidence" value="ECO:0007669"/>
    <property type="project" value="UniProtKB-EC"/>
</dbReference>
<evidence type="ECO:0000256" key="5">
    <source>
        <dbReference type="ARBA" id="ARBA00023002"/>
    </source>
</evidence>
<keyword evidence="6" id="KW-0520">NAD</keyword>
<evidence type="ECO:0000313" key="13">
    <source>
        <dbReference type="Proteomes" id="UP000076630"/>
    </source>
</evidence>
<dbReference type="InterPro" id="IPR028281">
    <property type="entry name" value="Sirohaem_synthase_central"/>
</dbReference>
<proteinExistence type="inferred from homology"/>
<evidence type="ECO:0000256" key="4">
    <source>
        <dbReference type="ARBA" id="ARBA00022989"/>
    </source>
</evidence>
<dbReference type="SUPFAM" id="SSF75615">
    <property type="entry name" value="Siroheme synthase middle domains-like"/>
    <property type="match status" value="1"/>
</dbReference>
<keyword evidence="3 10" id="KW-0812">Transmembrane</keyword>
<dbReference type="Pfam" id="PF01925">
    <property type="entry name" value="TauE"/>
    <property type="match status" value="1"/>
</dbReference>
<protein>
    <recommendedName>
        <fullName evidence="10">Probable membrane transporter protein</fullName>
    </recommendedName>
</protein>
<sequence length="481" mass="53114">MENTLFPIFLKTHHLNFLIIGGGNVGLEKTKTLLKQNHLAKITVVSSEFKDEFKTLIKQYSNLKLTEREFNQTDLDGKDLVVIATNNSFLNQQIKQLANTKKLLVNAADQPDLCDFYLGSIVNKGQLKIAISTNGKSPVLARRLREYLEREIPENISQSIDNLNLFRSGLKKGLNHRVEKLNKVTSVLVEPKENKSFLAFKMLYIPGLVLFFLLGYIVSDYFSVSQLTGVFSYLPSEFYYVLVIGFIAQIVDGALGLGYGMTSASAMMAMGVSLPAISGSIHTAEMFSSAVSGYTHYRFKNVNKKLLFWLSIPGVVGAVLGSLFVIYIGSEYEYIAYPFVALYLMIIAIRLIALALRSNIVKKKIKYVGILGLSGGFFDAFGGGGWGPIVTSTLLTKGRPTRYVVGTVSLAEFFVTFAASMVFFSKLGFGYWYIFLGLALGGVIAAPLGAKLAGRLPKRLSYVFVGILVFIASLRIIIKFV</sequence>
<dbReference type="PANTHER" id="PTHR35330:SF1">
    <property type="entry name" value="SIROHEME BIOSYNTHESIS PROTEIN MET8"/>
    <property type="match status" value="1"/>
</dbReference>
<dbReference type="Pfam" id="PF13241">
    <property type="entry name" value="NAD_binding_7"/>
    <property type="match status" value="1"/>
</dbReference>
<dbReference type="NCBIfam" id="TIGR01470">
    <property type="entry name" value="cysG_Nterm"/>
    <property type="match status" value="1"/>
</dbReference>
<keyword evidence="13" id="KW-1185">Reference proteome</keyword>
<dbReference type="Gene3D" id="3.30.160.110">
    <property type="entry name" value="Siroheme synthase, domain 2"/>
    <property type="match status" value="1"/>
</dbReference>
<dbReference type="SUPFAM" id="SSF51735">
    <property type="entry name" value="NAD(P)-binding Rossmann-fold domains"/>
    <property type="match status" value="1"/>
</dbReference>
<evidence type="ECO:0000256" key="3">
    <source>
        <dbReference type="ARBA" id="ARBA00022692"/>
    </source>
</evidence>
<feature type="transmembrane region" description="Helical" evidence="10">
    <location>
        <begin position="306"/>
        <end position="328"/>
    </location>
</feature>
<reference evidence="12 13" key="1">
    <citation type="submission" date="2016-01" db="EMBL/GenBank/DDBJ databases">
        <title>Whole genome sequencing of Myroides marinus L41.</title>
        <authorList>
            <person name="Hong K.W."/>
        </authorList>
    </citation>
    <scope>NUCLEOTIDE SEQUENCE [LARGE SCALE GENOMIC DNA]</scope>
    <source>
        <strain evidence="12 13">L41</strain>
    </source>
</reference>
<evidence type="ECO:0000256" key="9">
    <source>
        <dbReference type="ARBA" id="ARBA00047561"/>
    </source>
</evidence>
<keyword evidence="7 10" id="KW-0472">Membrane</keyword>
<dbReference type="RefSeq" id="WP_038988426.1">
    <property type="nucleotide sequence ID" value="NZ_JWJO01000112.1"/>
</dbReference>
<evidence type="ECO:0000256" key="1">
    <source>
        <dbReference type="ARBA" id="ARBA00004141"/>
    </source>
</evidence>
<organism evidence="12 13">
    <name type="scientific">Myroides marinus</name>
    <dbReference type="NCBI Taxonomy" id="703342"/>
    <lineage>
        <taxon>Bacteria</taxon>
        <taxon>Pseudomonadati</taxon>
        <taxon>Bacteroidota</taxon>
        <taxon>Flavobacteriia</taxon>
        <taxon>Flavobacteriales</taxon>
        <taxon>Flavobacteriaceae</taxon>
        <taxon>Myroides</taxon>
    </lineage>
</organism>
<feature type="transmembrane region" description="Helical" evidence="10">
    <location>
        <begin position="430"/>
        <end position="448"/>
    </location>
</feature>
<dbReference type="OrthoDB" id="45564at2"/>
<evidence type="ECO:0000256" key="8">
    <source>
        <dbReference type="ARBA" id="ARBA00023244"/>
    </source>
</evidence>
<dbReference type="InterPro" id="IPR002781">
    <property type="entry name" value="TM_pro_TauE-like"/>
</dbReference>
<dbReference type="InterPro" id="IPR006367">
    <property type="entry name" value="Sirohaem_synthase_N"/>
</dbReference>
<feature type="domain" description="Siroheme synthase central" evidence="11">
    <location>
        <begin position="125"/>
        <end position="150"/>
    </location>
</feature>
<feature type="transmembrane region" description="Helical" evidence="10">
    <location>
        <begin position="198"/>
        <end position="218"/>
    </location>
</feature>
<accession>A0A163W1A8</accession>
<dbReference type="InterPro" id="IPR028161">
    <property type="entry name" value="Met8-like"/>
</dbReference>
<keyword evidence="5" id="KW-0560">Oxidoreductase</keyword>
<dbReference type="GO" id="GO:0019354">
    <property type="term" value="P:siroheme biosynthetic process"/>
    <property type="evidence" value="ECO:0007669"/>
    <property type="project" value="UniProtKB-UniPathway"/>
</dbReference>
<keyword evidence="8" id="KW-0627">Porphyrin biosynthesis</keyword>
<dbReference type="AlphaFoldDB" id="A0A163W1A8"/>
<dbReference type="EMBL" id="LQNU01000081">
    <property type="protein sequence ID" value="KZE75703.1"/>
    <property type="molecule type" value="Genomic_DNA"/>
</dbReference>
<dbReference type="PANTHER" id="PTHR35330">
    <property type="entry name" value="SIROHEME BIOSYNTHESIS PROTEIN MET8"/>
    <property type="match status" value="1"/>
</dbReference>
<name>A0A163W1A8_9FLAO</name>
<comment type="subcellular location">
    <subcellularLocation>
        <location evidence="10">Cell membrane</location>
        <topology evidence="10">Multi-pass membrane protein</topology>
    </subcellularLocation>
    <subcellularLocation>
        <location evidence="1">Membrane</location>
        <topology evidence="1">Multi-pass membrane protein</topology>
    </subcellularLocation>
</comment>
<feature type="transmembrane region" description="Helical" evidence="10">
    <location>
        <begin position="238"/>
        <end position="260"/>
    </location>
</feature>
<comment type="similarity">
    <text evidence="10">Belongs to the 4-toluene sulfonate uptake permease (TSUP) (TC 2.A.102) family.</text>
</comment>
<feature type="transmembrane region" description="Helical" evidence="10">
    <location>
        <begin position="403"/>
        <end position="424"/>
    </location>
</feature>
<evidence type="ECO:0000256" key="2">
    <source>
        <dbReference type="ARBA" id="ARBA00005010"/>
    </source>
</evidence>
<keyword evidence="10" id="KW-1003">Cell membrane</keyword>
<dbReference type="Pfam" id="PF14824">
    <property type="entry name" value="Sirohm_synth_M"/>
    <property type="match status" value="1"/>
</dbReference>
<keyword evidence="4 10" id="KW-1133">Transmembrane helix</keyword>
<comment type="catalytic activity">
    <reaction evidence="9">
        <text>precorrin-2 + NAD(+) = sirohydrochlorin + NADH + 2 H(+)</text>
        <dbReference type="Rhea" id="RHEA:15613"/>
        <dbReference type="ChEBI" id="CHEBI:15378"/>
        <dbReference type="ChEBI" id="CHEBI:57540"/>
        <dbReference type="ChEBI" id="CHEBI:57945"/>
        <dbReference type="ChEBI" id="CHEBI:58351"/>
        <dbReference type="ChEBI" id="CHEBI:58827"/>
        <dbReference type="EC" id="1.3.1.76"/>
    </reaction>
</comment>